<protein>
    <submittedName>
        <fullName evidence="1">Uncharacterized protein</fullName>
    </submittedName>
</protein>
<dbReference type="AlphaFoldDB" id="A0A1G2G179"/>
<organism evidence="1 2">
    <name type="scientific">Candidatus Ryanbacteria bacterium RIFCSPHIGHO2_01_FULL_45_22</name>
    <dbReference type="NCBI Taxonomy" id="1802114"/>
    <lineage>
        <taxon>Bacteria</taxon>
        <taxon>Candidatus Ryaniibacteriota</taxon>
    </lineage>
</organism>
<name>A0A1G2G179_9BACT</name>
<evidence type="ECO:0000313" key="2">
    <source>
        <dbReference type="Proteomes" id="UP000177480"/>
    </source>
</evidence>
<proteinExistence type="predicted"/>
<accession>A0A1G2G179</accession>
<gene>
    <name evidence="1" type="ORF">A2719_00380</name>
</gene>
<sequence length="387" mass="44845">MIDTVILSLPKTKIITLDLTTSGVRPWDLQARTQVYDKFVKNPSPRDKQTGRYFPRLTGYKRKNGKLEWESTLKIEFSAPKLIYENNVDELRENQFEAVVEALRDRLSRMGVIITSENLKNAEVRAVHYSKNIELKNGYTSQYVISELGKINLNKRFDLTRARYMNDGQSLYAYTQAHSLVIYDKVADLIRPKKRSIDKEQTTKQLSLFEPLTKAKQPREILRIEARLSQKQKLNSLFKQLGFKKDPTFKDAFSAKISKAVLLHYWDTMVAENSVALFAYSLTTKDLLKQVLLARKDAKGKTAIYLTGLLLLAREGSGLRELRTMLAKTTNDRTWYRLVADLREVTADLSKLRPREWYDQIKREFKRYKPFRAVGKSTCPVNKSKVS</sequence>
<reference evidence="1 2" key="1">
    <citation type="journal article" date="2016" name="Nat. Commun.">
        <title>Thousands of microbial genomes shed light on interconnected biogeochemical processes in an aquifer system.</title>
        <authorList>
            <person name="Anantharaman K."/>
            <person name="Brown C.T."/>
            <person name="Hug L.A."/>
            <person name="Sharon I."/>
            <person name="Castelle C.J."/>
            <person name="Probst A.J."/>
            <person name="Thomas B.C."/>
            <person name="Singh A."/>
            <person name="Wilkins M.J."/>
            <person name="Karaoz U."/>
            <person name="Brodie E.L."/>
            <person name="Williams K.H."/>
            <person name="Hubbard S.S."/>
            <person name="Banfield J.F."/>
        </authorList>
    </citation>
    <scope>NUCLEOTIDE SEQUENCE [LARGE SCALE GENOMIC DNA]</scope>
</reference>
<dbReference type="Proteomes" id="UP000177480">
    <property type="component" value="Unassembled WGS sequence"/>
</dbReference>
<comment type="caution">
    <text evidence="1">The sequence shown here is derived from an EMBL/GenBank/DDBJ whole genome shotgun (WGS) entry which is preliminary data.</text>
</comment>
<dbReference type="STRING" id="1802114.A2719_00380"/>
<dbReference type="EMBL" id="MHNK01000013">
    <property type="protein sequence ID" value="OGZ43581.1"/>
    <property type="molecule type" value="Genomic_DNA"/>
</dbReference>
<evidence type="ECO:0000313" key="1">
    <source>
        <dbReference type="EMBL" id="OGZ43581.1"/>
    </source>
</evidence>